<dbReference type="Proteomes" id="UP001056120">
    <property type="component" value="Linkage Group LG27"/>
</dbReference>
<reference evidence="2" key="1">
    <citation type="journal article" date="2022" name="Mol. Ecol. Resour.">
        <title>The genomes of chicory, endive, great burdock and yacon provide insights into Asteraceae palaeo-polyploidization history and plant inulin production.</title>
        <authorList>
            <person name="Fan W."/>
            <person name="Wang S."/>
            <person name="Wang H."/>
            <person name="Wang A."/>
            <person name="Jiang F."/>
            <person name="Liu H."/>
            <person name="Zhao H."/>
            <person name="Xu D."/>
            <person name="Zhang Y."/>
        </authorList>
    </citation>
    <scope>NUCLEOTIDE SEQUENCE [LARGE SCALE GENOMIC DNA]</scope>
    <source>
        <strain evidence="2">cv. Yunnan</strain>
    </source>
</reference>
<dbReference type="EMBL" id="CM042044">
    <property type="protein sequence ID" value="KAI3687325.1"/>
    <property type="molecule type" value="Genomic_DNA"/>
</dbReference>
<accession>A0ACB8YTJ3</accession>
<keyword evidence="2" id="KW-1185">Reference proteome</keyword>
<evidence type="ECO:0000313" key="1">
    <source>
        <dbReference type="EMBL" id="KAI3687325.1"/>
    </source>
</evidence>
<gene>
    <name evidence="1" type="ORF">L1987_81020</name>
</gene>
<protein>
    <submittedName>
        <fullName evidence="1">Uncharacterized protein</fullName>
    </submittedName>
</protein>
<evidence type="ECO:0000313" key="2">
    <source>
        <dbReference type="Proteomes" id="UP001056120"/>
    </source>
</evidence>
<reference evidence="1 2" key="2">
    <citation type="journal article" date="2022" name="Mol. Ecol. Resour.">
        <title>The genomes of chicory, endive, great burdock and yacon provide insights into Asteraceae paleo-polyploidization history and plant inulin production.</title>
        <authorList>
            <person name="Fan W."/>
            <person name="Wang S."/>
            <person name="Wang H."/>
            <person name="Wang A."/>
            <person name="Jiang F."/>
            <person name="Liu H."/>
            <person name="Zhao H."/>
            <person name="Xu D."/>
            <person name="Zhang Y."/>
        </authorList>
    </citation>
    <scope>NUCLEOTIDE SEQUENCE [LARGE SCALE GENOMIC DNA]</scope>
    <source>
        <strain evidence="2">cv. Yunnan</strain>
        <tissue evidence="1">Leaves</tissue>
    </source>
</reference>
<name>A0ACB8YTJ3_9ASTR</name>
<comment type="caution">
    <text evidence="1">The sequence shown here is derived from an EMBL/GenBank/DDBJ whole genome shotgun (WGS) entry which is preliminary data.</text>
</comment>
<proteinExistence type="predicted"/>
<sequence>MIKSNSRIEDNMFRMLCLKICNHNWDHMLFRKKKLMDFVEFRLSSISCFDLDKQETDIPVGLEQEQGLPR</sequence>
<organism evidence="1 2">
    <name type="scientific">Smallanthus sonchifolius</name>
    <dbReference type="NCBI Taxonomy" id="185202"/>
    <lineage>
        <taxon>Eukaryota</taxon>
        <taxon>Viridiplantae</taxon>
        <taxon>Streptophyta</taxon>
        <taxon>Embryophyta</taxon>
        <taxon>Tracheophyta</taxon>
        <taxon>Spermatophyta</taxon>
        <taxon>Magnoliopsida</taxon>
        <taxon>eudicotyledons</taxon>
        <taxon>Gunneridae</taxon>
        <taxon>Pentapetalae</taxon>
        <taxon>asterids</taxon>
        <taxon>campanulids</taxon>
        <taxon>Asterales</taxon>
        <taxon>Asteraceae</taxon>
        <taxon>Asteroideae</taxon>
        <taxon>Heliantheae alliance</taxon>
        <taxon>Millerieae</taxon>
        <taxon>Smallanthus</taxon>
    </lineage>
</organism>